<proteinExistence type="predicted"/>
<keyword evidence="2" id="KW-1185">Reference proteome</keyword>
<protein>
    <submittedName>
        <fullName evidence="3">Uncharacterized protein</fullName>
    </submittedName>
</protein>
<reference evidence="3" key="1">
    <citation type="submission" date="2022-11" db="UniProtKB">
        <authorList>
            <consortium name="WormBaseParasite"/>
        </authorList>
    </citation>
    <scope>IDENTIFICATION</scope>
</reference>
<sequence>MPATTASVLFGFDHGWLRDMVVDKQNPSCQPQIESPYKQQQQQQYWTPSPVGGPTPSPSNMRSTPANSNSPLTPMMHPSRISQGELSPDGISKYFAMKSLDVSDFQLCINVVAERVGICDDQGSAQRVVRYGLAALVWLFERIFDSGDAMRNVAAGAVCCCTFGSICFHGV</sequence>
<feature type="compositionally biased region" description="Polar residues" evidence="1">
    <location>
        <begin position="60"/>
        <end position="72"/>
    </location>
</feature>
<feature type="region of interest" description="Disordered" evidence="1">
    <location>
        <begin position="27"/>
        <end position="77"/>
    </location>
</feature>
<dbReference type="Proteomes" id="UP000887564">
    <property type="component" value="Unplaced"/>
</dbReference>
<accession>A0A914RA96</accession>
<organism evidence="2 3">
    <name type="scientific">Parascaris equorum</name>
    <name type="common">Equine roundworm</name>
    <dbReference type="NCBI Taxonomy" id="6256"/>
    <lineage>
        <taxon>Eukaryota</taxon>
        <taxon>Metazoa</taxon>
        <taxon>Ecdysozoa</taxon>
        <taxon>Nematoda</taxon>
        <taxon>Chromadorea</taxon>
        <taxon>Rhabditida</taxon>
        <taxon>Spirurina</taxon>
        <taxon>Ascaridomorpha</taxon>
        <taxon>Ascaridoidea</taxon>
        <taxon>Ascarididae</taxon>
        <taxon>Parascaris</taxon>
    </lineage>
</organism>
<name>A0A914RA96_PAREQ</name>
<evidence type="ECO:0000313" key="3">
    <source>
        <dbReference type="WBParaSite" id="PEQ_0000162501-mRNA-1"/>
    </source>
</evidence>
<evidence type="ECO:0000313" key="2">
    <source>
        <dbReference type="Proteomes" id="UP000887564"/>
    </source>
</evidence>
<dbReference type="WBParaSite" id="PEQ_0000162501-mRNA-1">
    <property type="protein sequence ID" value="PEQ_0000162501-mRNA-1"/>
    <property type="gene ID" value="PEQ_0000162501"/>
</dbReference>
<dbReference type="AlphaFoldDB" id="A0A914RA96"/>
<evidence type="ECO:0000256" key="1">
    <source>
        <dbReference type="SAM" id="MobiDB-lite"/>
    </source>
</evidence>
<feature type="compositionally biased region" description="Low complexity" evidence="1">
    <location>
        <begin position="39"/>
        <end position="50"/>
    </location>
</feature>